<reference evidence="3 4" key="1">
    <citation type="submission" date="2023-01" db="EMBL/GenBank/DDBJ databases">
        <title>Novel species of the genus Asticcacaulis isolated from rivers.</title>
        <authorList>
            <person name="Lu H."/>
        </authorList>
    </citation>
    <scope>NUCLEOTIDE SEQUENCE [LARGE SCALE GENOMIC DNA]</scope>
    <source>
        <strain evidence="3 4">BYS171W</strain>
    </source>
</reference>
<feature type="domain" description="HPt" evidence="2">
    <location>
        <begin position="49"/>
        <end position="99"/>
    </location>
</feature>
<dbReference type="Pfam" id="PF01627">
    <property type="entry name" value="Hpt"/>
    <property type="match status" value="1"/>
</dbReference>
<evidence type="ECO:0000313" key="4">
    <source>
        <dbReference type="Proteomes" id="UP001214854"/>
    </source>
</evidence>
<evidence type="ECO:0000259" key="2">
    <source>
        <dbReference type="Pfam" id="PF01627"/>
    </source>
</evidence>
<name>A0ABT5HQB0_9CAUL</name>
<keyword evidence="1" id="KW-0902">Two-component regulatory system</keyword>
<dbReference type="Proteomes" id="UP001214854">
    <property type="component" value="Unassembled WGS sequence"/>
</dbReference>
<dbReference type="EMBL" id="JAQQKX010000002">
    <property type="protein sequence ID" value="MDC7682258.1"/>
    <property type="molecule type" value="Genomic_DNA"/>
</dbReference>
<dbReference type="RefSeq" id="WP_272746768.1">
    <property type="nucleotide sequence ID" value="NZ_JAQQKX010000002.1"/>
</dbReference>
<dbReference type="InterPro" id="IPR008207">
    <property type="entry name" value="Sig_transdc_His_kin_Hpt_dom"/>
</dbReference>
<evidence type="ECO:0000313" key="3">
    <source>
        <dbReference type="EMBL" id="MDC7682258.1"/>
    </source>
</evidence>
<protein>
    <submittedName>
        <fullName evidence="3">Hpt domain-containing protein</fullName>
    </submittedName>
</protein>
<organism evidence="3 4">
    <name type="scientific">Asticcacaulis aquaticus</name>
    <dbReference type="NCBI Taxonomy" id="2984212"/>
    <lineage>
        <taxon>Bacteria</taxon>
        <taxon>Pseudomonadati</taxon>
        <taxon>Pseudomonadota</taxon>
        <taxon>Alphaproteobacteria</taxon>
        <taxon>Caulobacterales</taxon>
        <taxon>Caulobacteraceae</taxon>
        <taxon>Asticcacaulis</taxon>
    </lineage>
</organism>
<dbReference type="InterPro" id="IPR036641">
    <property type="entry name" value="HPT_dom_sf"/>
</dbReference>
<evidence type="ECO:0000256" key="1">
    <source>
        <dbReference type="ARBA" id="ARBA00023012"/>
    </source>
</evidence>
<keyword evidence="4" id="KW-1185">Reference proteome</keyword>
<gene>
    <name evidence="3" type="ORF">PQU92_03160</name>
</gene>
<dbReference type="Gene3D" id="1.20.120.160">
    <property type="entry name" value="HPT domain"/>
    <property type="match status" value="1"/>
</dbReference>
<comment type="caution">
    <text evidence="3">The sequence shown here is derived from an EMBL/GenBank/DDBJ whole genome shotgun (WGS) entry which is preliminary data.</text>
</comment>
<dbReference type="SUPFAM" id="SSF47226">
    <property type="entry name" value="Histidine-containing phosphotransfer domain, HPT domain"/>
    <property type="match status" value="1"/>
</dbReference>
<sequence length="117" mass="12566">MAFRDLSGAVDFSYLESYTRNDIEVMEEVLRLFQQQAEIWAPLLNTSHAGWRDAAHTLKGAAAGIGANALSAAAEAVEKGDLEGAQGRLEKLKTALDAALIDVAAYVHGLQLKALRV</sequence>
<accession>A0ABT5HQB0</accession>
<proteinExistence type="predicted"/>